<sequence>MSLPSPVLTRRPFRRESKRTLSVDVLLSRSRITNLAVVLLAGITALSLLVNLSYWLSSPSSSHTRPFGNSIFGTISRPRALQGLSHLVIVPGHAIWEGTDASARLDEDNWVLEPYQRDGGRVETFFQHIARGAEIVRKDESALLVFSGGQTRAASTLTEAESYLRLALAADVFKTPMYSTQPFLRATTENHALDSYQNLLFSVARFHEYTGNYPRRITVVGYGMKEERFRKLHRMAIRWPENAFEYVGVDPAGESNALARQGEVYYISIQNGYLPYSNDLYGCHSVLLDKRRSRNPFARFHSYYTSSAALEDLLDYCPRDQTAVFTGTLPWS</sequence>
<evidence type="ECO:0000256" key="1">
    <source>
        <dbReference type="SAM" id="Phobius"/>
    </source>
</evidence>
<accession>A0A0D7BLL5</accession>
<evidence type="ECO:0008006" key="4">
    <source>
        <dbReference type="Google" id="ProtNLM"/>
    </source>
</evidence>
<evidence type="ECO:0000313" key="3">
    <source>
        <dbReference type="Proteomes" id="UP000054007"/>
    </source>
</evidence>
<dbReference type="PANTHER" id="PTHR28110">
    <property type="entry name" value="TRANSMEMBRANE PROTEIN"/>
    <property type="match status" value="1"/>
</dbReference>
<keyword evidence="1" id="KW-0812">Transmembrane</keyword>
<reference evidence="2 3" key="1">
    <citation type="journal article" date="2015" name="Fungal Genet. Biol.">
        <title>Evolution of novel wood decay mechanisms in Agaricales revealed by the genome sequences of Fistulina hepatica and Cylindrobasidium torrendii.</title>
        <authorList>
            <person name="Floudas D."/>
            <person name="Held B.W."/>
            <person name="Riley R."/>
            <person name="Nagy L.G."/>
            <person name="Koehler G."/>
            <person name="Ransdell A.S."/>
            <person name="Younus H."/>
            <person name="Chow J."/>
            <person name="Chiniquy J."/>
            <person name="Lipzen A."/>
            <person name="Tritt A."/>
            <person name="Sun H."/>
            <person name="Haridas S."/>
            <person name="LaButti K."/>
            <person name="Ohm R.A."/>
            <person name="Kues U."/>
            <person name="Blanchette R.A."/>
            <person name="Grigoriev I.V."/>
            <person name="Minto R.E."/>
            <person name="Hibbett D.S."/>
        </authorList>
    </citation>
    <scope>NUCLEOTIDE SEQUENCE [LARGE SCALE GENOMIC DNA]</scope>
    <source>
        <strain evidence="2 3">FP15055 ss-10</strain>
    </source>
</reference>
<keyword evidence="3" id="KW-1185">Reference proteome</keyword>
<dbReference type="STRING" id="1314674.A0A0D7BLL5"/>
<feature type="transmembrane region" description="Helical" evidence="1">
    <location>
        <begin position="35"/>
        <end position="56"/>
    </location>
</feature>
<gene>
    <name evidence="2" type="ORF">CYLTODRAFT_346573</name>
</gene>
<name>A0A0D7BLL5_9AGAR</name>
<dbReference type="PANTHER" id="PTHR28110:SF1">
    <property type="entry name" value="TRANSMEMBRANE PROTEIN"/>
    <property type="match status" value="1"/>
</dbReference>
<organism evidence="2 3">
    <name type="scientific">Cylindrobasidium torrendii FP15055 ss-10</name>
    <dbReference type="NCBI Taxonomy" id="1314674"/>
    <lineage>
        <taxon>Eukaryota</taxon>
        <taxon>Fungi</taxon>
        <taxon>Dikarya</taxon>
        <taxon>Basidiomycota</taxon>
        <taxon>Agaricomycotina</taxon>
        <taxon>Agaricomycetes</taxon>
        <taxon>Agaricomycetidae</taxon>
        <taxon>Agaricales</taxon>
        <taxon>Marasmiineae</taxon>
        <taxon>Physalacriaceae</taxon>
        <taxon>Cylindrobasidium</taxon>
    </lineage>
</organism>
<proteinExistence type="predicted"/>
<evidence type="ECO:0000313" key="2">
    <source>
        <dbReference type="EMBL" id="KIY71110.1"/>
    </source>
</evidence>
<protein>
    <recommendedName>
        <fullName evidence="4">DUF218 domain-containing protein</fullName>
    </recommendedName>
</protein>
<dbReference type="GO" id="GO:0005737">
    <property type="term" value="C:cytoplasm"/>
    <property type="evidence" value="ECO:0007669"/>
    <property type="project" value="TreeGrafter"/>
</dbReference>
<dbReference type="OrthoDB" id="4347at2759"/>
<keyword evidence="1" id="KW-1133">Transmembrane helix</keyword>
<dbReference type="EMBL" id="KN880458">
    <property type="protein sequence ID" value="KIY71110.1"/>
    <property type="molecule type" value="Genomic_DNA"/>
</dbReference>
<dbReference type="Proteomes" id="UP000054007">
    <property type="component" value="Unassembled WGS sequence"/>
</dbReference>
<dbReference type="AlphaFoldDB" id="A0A0D7BLL5"/>
<keyword evidence="1" id="KW-0472">Membrane</keyword>
<dbReference type="InterPro" id="IPR055323">
    <property type="entry name" value="C57A10.07/YOR238W"/>
</dbReference>